<evidence type="ECO:0000256" key="2">
    <source>
        <dbReference type="SAM" id="Phobius"/>
    </source>
</evidence>
<feature type="region of interest" description="Disordered" evidence="1">
    <location>
        <begin position="137"/>
        <end position="197"/>
    </location>
</feature>
<feature type="transmembrane region" description="Helical" evidence="2">
    <location>
        <begin position="78"/>
        <end position="97"/>
    </location>
</feature>
<dbReference type="Pfam" id="PF10935">
    <property type="entry name" value="DUF2637"/>
    <property type="match status" value="1"/>
</dbReference>
<comment type="caution">
    <text evidence="3">The sequence shown here is derived from an EMBL/GenBank/DDBJ whole genome shotgun (WGS) entry which is preliminary data.</text>
</comment>
<dbReference type="InterPro" id="IPR021235">
    <property type="entry name" value="DUF2637"/>
</dbReference>
<feature type="compositionally biased region" description="Pro residues" evidence="1">
    <location>
        <begin position="160"/>
        <end position="176"/>
    </location>
</feature>
<feature type="transmembrane region" description="Helical" evidence="2">
    <location>
        <begin position="109"/>
        <end position="126"/>
    </location>
</feature>
<protein>
    <submittedName>
        <fullName evidence="3">SpdA protein</fullName>
    </submittedName>
</protein>
<keyword evidence="2" id="KW-0472">Membrane</keyword>
<keyword evidence="2" id="KW-1133">Transmembrane helix</keyword>
<feature type="compositionally biased region" description="Pro residues" evidence="1">
    <location>
        <begin position="186"/>
        <end position="197"/>
    </location>
</feature>
<sequence length="248" mass="25657">MTKMQAERAAILTAGVVIIVLTVAAFWLSYAHLADVAKENGLAKSPERAWAWPGTIDLFILAGEVLMFRAALRGGWDWWAFSLTAAGSLGSIALNVAGVGTDDLSLDHVVAAVPPTAALLAFGALMRQVHNLVTDEAADPVPAPTPVTEVEREAVHQPATPAPAELPGPTPAPADPAPVSVEAPAAPEPEPEPVPAAVPIVPPALVDHARKVADAHHAQTGTRIDTPTLRARLGVPDHLADAIAAQLA</sequence>
<feature type="transmembrane region" description="Helical" evidence="2">
    <location>
        <begin position="50"/>
        <end position="71"/>
    </location>
</feature>
<gene>
    <name evidence="3" type="ORF">GCM10012287_50900</name>
</gene>
<organism evidence="3 4">
    <name type="scientific">Streptomyces daqingensis</name>
    <dbReference type="NCBI Taxonomy" id="1472640"/>
    <lineage>
        <taxon>Bacteria</taxon>
        <taxon>Bacillati</taxon>
        <taxon>Actinomycetota</taxon>
        <taxon>Actinomycetes</taxon>
        <taxon>Kitasatosporales</taxon>
        <taxon>Streptomycetaceae</taxon>
        <taxon>Streptomyces</taxon>
    </lineage>
</organism>
<reference evidence="4" key="1">
    <citation type="journal article" date="2019" name="Int. J. Syst. Evol. Microbiol.">
        <title>The Global Catalogue of Microorganisms (GCM) 10K type strain sequencing project: providing services to taxonomists for standard genome sequencing and annotation.</title>
        <authorList>
            <consortium name="The Broad Institute Genomics Platform"/>
            <consortium name="The Broad Institute Genome Sequencing Center for Infectious Disease"/>
            <person name="Wu L."/>
            <person name="Ma J."/>
        </authorList>
    </citation>
    <scope>NUCLEOTIDE SEQUENCE [LARGE SCALE GENOMIC DNA]</scope>
    <source>
        <strain evidence="4">CGMCC 4.7178</strain>
    </source>
</reference>
<evidence type="ECO:0000313" key="4">
    <source>
        <dbReference type="Proteomes" id="UP000631535"/>
    </source>
</evidence>
<feature type="transmembrane region" description="Helical" evidence="2">
    <location>
        <begin position="9"/>
        <end position="30"/>
    </location>
</feature>
<dbReference type="EMBL" id="BMMP01000021">
    <property type="protein sequence ID" value="GGO56707.1"/>
    <property type="molecule type" value="Genomic_DNA"/>
</dbReference>
<keyword evidence="2" id="KW-0812">Transmembrane</keyword>
<accession>A0ABQ2MRJ2</accession>
<name>A0ABQ2MRJ2_9ACTN</name>
<evidence type="ECO:0000313" key="3">
    <source>
        <dbReference type="EMBL" id="GGO56707.1"/>
    </source>
</evidence>
<evidence type="ECO:0000256" key="1">
    <source>
        <dbReference type="SAM" id="MobiDB-lite"/>
    </source>
</evidence>
<keyword evidence="4" id="KW-1185">Reference proteome</keyword>
<dbReference type="Proteomes" id="UP000631535">
    <property type="component" value="Unassembled WGS sequence"/>
</dbReference>
<proteinExistence type="predicted"/>
<dbReference type="RefSeq" id="WP_229712180.1">
    <property type="nucleotide sequence ID" value="NZ_BMMP01000021.1"/>
</dbReference>